<comment type="caution">
    <text evidence="3">The sequence shown here is derived from an EMBL/GenBank/DDBJ whole genome shotgun (WGS) entry which is preliminary data.</text>
</comment>
<dbReference type="InterPro" id="IPR002656">
    <property type="entry name" value="Acyl_transf_3_dom"/>
</dbReference>
<reference evidence="3 4" key="1">
    <citation type="submission" date="2015-10" db="EMBL/GenBank/DDBJ databases">
        <title>Draft genome sequence of Streptomyces pseudovenezuelae DSM 40212, type strain for the species Streptomyces pseudovenezuelae.</title>
        <authorList>
            <person name="Ruckert C."/>
            <person name="Winkler A."/>
            <person name="Kalinowski J."/>
            <person name="Kampfer P."/>
            <person name="Glaeser S."/>
        </authorList>
    </citation>
    <scope>NUCLEOTIDE SEQUENCE [LARGE SCALE GENOMIC DNA]</scope>
    <source>
        <strain evidence="3 4">DSM 40212</strain>
    </source>
</reference>
<evidence type="ECO:0000313" key="3">
    <source>
        <dbReference type="EMBL" id="KUM90281.1"/>
    </source>
</evidence>
<gene>
    <name evidence="3" type="ORF">AQI94_00265</name>
</gene>
<feature type="transmembrane region" description="Helical" evidence="1">
    <location>
        <begin position="157"/>
        <end position="176"/>
    </location>
</feature>
<feature type="transmembrane region" description="Helical" evidence="1">
    <location>
        <begin position="205"/>
        <end position="224"/>
    </location>
</feature>
<organism evidence="3 4">
    <name type="scientific">Streptomyces pseudovenezuelae</name>
    <dbReference type="NCBI Taxonomy" id="67350"/>
    <lineage>
        <taxon>Bacteria</taxon>
        <taxon>Bacillati</taxon>
        <taxon>Actinomycetota</taxon>
        <taxon>Actinomycetes</taxon>
        <taxon>Kitasatosporales</taxon>
        <taxon>Streptomycetaceae</taxon>
        <taxon>Streptomyces</taxon>
        <taxon>Streptomyces aurantiacus group</taxon>
    </lineage>
</organism>
<keyword evidence="1" id="KW-0812">Transmembrane</keyword>
<feature type="transmembrane region" description="Helical" evidence="1">
    <location>
        <begin position="37"/>
        <end position="64"/>
    </location>
</feature>
<dbReference type="RefSeq" id="WP_031042649.1">
    <property type="nucleotide sequence ID" value="NZ_KQ948144.1"/>
</dbReference>
<dbReference type="Pfam" id="PF01757">
    <property type="entry name" value="Acyl_transf_3"/>
    <property type="match status" value="1"/>
</dbReference>
<keyword evidence="1" id="KW-0472">Membrane</keyword>
<proteinExistence type="predicted"/>
<sequence length="403" mass="44801">MTQEYTAGRHGMVTASKAPGRDRYLDLLRSLALVRVVLYHLFGWAWLTVLFPSMGVMFALAGSLMARSLKRPALSVIRGRIRRLLPPLWAFSAVVLPLMFLGGWKLSEDPDHSGTWGLLELVNYVIPIGAPPYPWEVGFPKDLLESTWADQAVGPLWYLRAYLWFVLASPLLLWAFRRVPWATLLAPLALTAVVGTGVVTIPGELGNAVTDFAVYGSCWVLGFAHHEGVLAKVPRYLAVSGSVLVMSFALWWASGHLGPEGWDLNDIPLAQAAWSFGFVVILLQYSPSWQELPGRLARWDKLVTLSNNRAVTIYLWHNMLIMATVPIIDLAYRLPFMQSDRAVAALDATDTLWMFFLVWPLIGLAILAFGWIEDLAAKRAPRLWPNGTKRGRARARVAAGQGS</sequence>
<evidence type="ECO:0000259" key="2">
    <source>
        <dbReference type="Pfam" id="PF01757"/>
    </source>
</evidence>
<keyword evidence="3" id="KW-0012">Acyltransferase</keyword>
<dbReference type="OrthoDB" id="5171428at2"/>
<name>A0A101NBS9_9ACTN</name>
<dbReference type="GO" id="GO:0016747">
    <property type="term" value="F:acyltransferase activity, transferring groups other than amino-acyl groups"/>
    <property type="evidence" value="ECO:0007669"/>
    <property type="project" value="InterPro"/>
</dbReference>
<feature type="transmembrane region" description="Helical" evidence="1">
    <location>
        <begin position="84"/>
        <end position="104"/>
    </location>
</feature>
<dbReference type="AlphaFoldDB" id="A0A101NBS9"/>
<dbReference type="Proteomes" id="UP000053039">
    <property type="component" value="Unassembled WGS sequence"/>
</dbReference>
<accession>A0A101NBS9</accession>
<evidence type="ECO:0000313" key="4">
    <source>
        <dbReference type="Proteomes" id="UP000053039"/>
    </source>
</evidence>
<feature type="domain" description="Acyltransferase 3" evidence="2">
    <location>
        <begin position="23"/>
        <end position="372"/>
    </location>
</feature>
<feature type="transmembrane region" description="Helical" evidence="1">
    <location>
        <begin position="181"/>
        <end position="199"/>
    </location>
</feature>
<feature type="transmembrane region" description="Helical" evidence="1">
    <location>
        <begin position="313"/>
        <end position="332"/>
    </location>
</feature>
<feature type="transmembrane region" description="Helical" evidence="1">
    <location>
        <begin position="236"/>
        <end position="253"/>
    </location>
</feature>
<feature type="transmembrane region" description="Helical" evidence="1">
    <location>
        <begin position="352"/>
        <end position="372"/>
    </location>
</feature>
<protein>
    <submittedName>
        <fullName evidence="3">Acyltransferase</fullName>
    </submittedName>
</protein>
<feature type="transmembrane region" description="Helical" evidence="1">
    <location>
        <begin position="273"/>
        <end position="292"/>
    </location>
</feature>
<keyword evidence="1" id="KW-1133">Transmembrane helix</keyword>
<keyword evidence="3" id="KW-0808">Transferase</keyword>
<dbReference type="EMBL" id="LMWM01000003">
    <property type="protein sequence ID" value="KUM90281.1"/>
    <property type="molecule type" value="Genomic_DNA"/>
</dbReference>
<evidence type="ECO:0000256" key="1">
    <source>
        <dbReference type="SAM" id="Phobius"/>
    </source>
</evidence>